<keyword evidence="1" id="KW-1185">Reference proteome</keyword>
<dbReference type="GeneID" id="119644322"/>
<organism evidence="1 2">
    <name type="scientific">Glossina fuscipes</name>
    <dbReference type="NCBI Taxonomy" id="7396"/>
    <lineage>
        <taxon>Eukaryota</taxon>
        <taxon>Metazoa</taxon>
        <taxon>Ecdysozoa</taxon>
        <taxon>Arthropoda</taxon>
        <taxon>Hexapoda</taxon>
        <taxon>Insecta</taxon>
        <taxon>Pterygota</taxon>
        <taxon>Neoptera</taxon>
        <taxon>Endopterygota</taxon>
        <taxon>Diptera</taxon>
        <taxon>Brachycera</taxon>
        <taxon>Muscomorpha</taxon>
        <taxon>Hippoboscoidea</taxon>
        <taxon>Glossinidae</taxon>
        <taxon>Glossina</taxon>
    </lineage>
</organism>
<evidence type="ECO:0000313" key="2">
    <source>
        <dbReference type="RefSeq" id="XP_037899796.1"/>
    </source>
</evidence>
<evidence type="ECO:0000313" key="1">
    <source>
        <dbReference type="Proteomes" id="UP000092443"/>
    </source>
</evidence>
<proteinExistence type="predicted"/>
<reference evidence="2" key="1">
    <citation type="submission" date="2025-08" db="UniProtKB">
        <authorList>
            <consortium name="RefSeq"/>
        </authorList>
    </citation>
    <scope>IDENTIFICATION</scope>
    <source>
        <tissue evidence="2">Whole body pupa</tissue>
    </source>
</reference>
<dbReference type="KEGG" id="gfs:119644322"/>
<accession>A0A9C5ZG22</accession>
<dbReference type="AlphaFoldDB" id="A0A9C5ZG22"/>
<protein>
    <submittedName>
        <fullName evidence="2">Uncharacterized protein LOC119644322</fullName>
    </submittedName>
</protein>
<name>A0A9C5ZG22_9MUSC</name>
<dbReference type="Proteomes" id="UP000092443">
    <property type="component" value="Unplaced"/>
</dbReference>
<gene>
    <name evidence="2" type="primary">LOC119644322</name>
</gene>
<sequence length="167" mass="19107">MEQFHGVGNLNSIGQMILEKEENLDPQVIKSSMADGCVKKRKHNNSIEVSLPLRPIEVDAANKHSIHNGNRKLTLNNYESEDHTKLSANLHPSYNFIVGSDNVAGKSPIYPSLSTQYFMIARQLRSKKSRSGLPYITSRQRDIARLVSFPFWMKPNAWRTFDEPFYL</sequence>
<dbReference type="RefSeq" id="XP_037899796.1">
    <property type="nucleotide sequence ID" value="XM_038043868.1"/>
</dbReference>